<accession>A0A182MYV5</accession>
<reference evidence="1" key="2">
    <citation type="submission" date="2020-05" db="UniProtKB">
        <authorList>
            <consortium name="EnsemblMetazoa"/>
        </authorList>
    </citation>
    <scope>IDENTIFICATION</scope>
    <source>
        <strain evidence="1">WRAIR2</strain>
    </source>
</reference>
<dbReference type="STRING" id="7168.A0A182MYV5"/>
<dbReference type="Proteomes" id="UP000075884">
    <property type="component" value="Unassembled WGS sequence"/>
</dbReference>
<name>A0A182MYV5_9DIPT</name>
<dbReference type="EnsemblMetazoa" id="ADIR000560-RA">
    <property type="protein sequence ID" value="ADIR000560-PA"/>
    <property type="gene ID" value="ADIR000560"/>
</dbReference>
<reference evidence="2" key="1">
    <citation type="submission" date="2013-03" db="EMBL/GenBank/DDBJ databases">
        <title>The Genome Sequence of Anopheles dirus WRAIR2.</title>
        <authorList>
            <consortium name="The Broad Institute Genomics Platform"/>
            <person name="Neafsey D.E."/>
            <person name="Walton C."/>
            <person name="Walker B."/>
            <person name="Young S.K."/>
            <person name="Zeng Q."/>
            <person name="Gargeya S."/>
            <person name="Fitzgerald M."/>
            <person name="Haas B."/>
            <person name="Abouelleil A."/>
            <person name="Allen A.W."/>
            <person name="Alvarado L."/>
            <person name="Arachchi H.M."/>
            <person name="Berlin A.M."/>
            <person name="Chapman S.B."/>
            <person name="Gainer-Dewar J."/>
            <person name="Goldberg J."/>
            <person name="Griggs A."/>
            <person name="Gujja S."/>
            <person name="Hansen M."/>
            <person name="Howarth C."/>
            <person name="Imamovic A."/>
            <person name="Ireland A."/>
            <person name="Larimer J."/>
            <person name="McCowan C."/>
            <person name="Murphy C."/>
            <person name="Pearson M."/>
            <person name="Poon T.W."/>
            <person name="Priest M."/>
            <person name="Roberts A."/>
            <person name="Saif S."/>
            <person name="Shea T."/>
            <person name="Sisk P."/>
            <person name="Sykes S."/>
            <person name="Wortman J."/>
            <person name="Nusbaum C."/>
            <person name="Birren B."/>
        </authorList>
    </citation>
    <scope>NUCLEOTIDE SEQUENCE [LARGE SCALE GENOMIC DNA]</scope>
    <source>
        <strain evidence="2">WRAIR2</strain>
    </source>
</reference>
<dbReference type="InterPro" id="IPR032675">
    <property type="entry name" value="LRR_dom_sf"/>
</dbReference>
<protein>
    <submittedName>
        <fullName evidence="1">Uncharacterized protein</fullName>
    </submittedName>
</protein>
<dbReference type="AlphaFoldDB" id="A0A182MYV5"/>
<dbReference type="Pfam" id="PF13855">
    <property type="entry name" value="LRR_8"/>
    <property type="match status" value="1"/>
</dbReference>
<evidence type="ECO:0000313" key="1">
    <source>
        <dbReference type="EnsemblMetazoa" id="ADIR000560-PA"/>
    </source>
</evidence>
<dbReference type="InterPro" id="IPR001611">
    <property type="entry name" value="Leu-rich_rpt"/>
</dbReference>
<keyword evidence="2" id="KW-1185">Reference proteome</keyword>
<dbReference type="Gene3D" id="3.80.10.10">
    <property type="entry name" value="Ribonuclease Inhibitor"/>
    <property type="match status" value="1"/>
</dbReference>
<dbReference type="SUPFAM" id="SSF52058">
    <property type="entry name" value="L domain-like"/>
    <property type="match status" value="1"/>
</dbReference>
<sequence>MFTNTRGASSFTYITGNVSCTIIGLTNESVVQSYDFLTNNTEELVFKNASIDELDLTEPLGKATPWKLLISDSNVTRIIFPACMSPSVVHLLNVGVDDVRFEENTNLQDFRVDYASLQVISATVSKLSALDILWVTHSMLANFSFDILENSSISLLYLVANQIETVTISPGMNCCQHLEEVFLSDNKLKTFDLATIAFMRKLKTLFVENNGLMDVYTHLLDGQNPSSELWHME</sequence>
<proteinExistence type="predicted"/>
<dbReference type="VEuPathDB" id="VectorBase:ADIR000560"/>
<organism evidence="1 2">
    <name type="scientific">Anopheles dirus</name>
    <dbReference type="NCBI Taxonomy" id="7168"/>
    <lineage>
        <taxon>Eukaryota</taxon>
        <taxon>Metazoa</taxon>
        <taxon>Ecdysozoa</taxon>
        <taxon>Arthropoda</taxon>
        <taxon>Hexapoda</taxon>
        <taxon>Insecta</taxon>
        <taxon>Pterygota</taxon>
        <taxon>Neoptera</taxon>
        <taxon>Endopterygota</taxon>
        <taxon>Diptera</taxon>
        <taxon>Nematocera</taxon>
        <taxon>Culicoidea</taxon>
        <taxon>Culicidae</taxon>
        <taxon>Anophelinae</taxon>
        <taxon>Anopheles</taxon>
    </lineage>
</organism>
<evidence type="ECO:0000313" key="2">
    <source>
        <dbReference type="Proteomes" id="UP000075884"/>
    </source>
</evidence>